<proteinExistence type="predicted"/>
<dbReference type="RefSeq" id="WP_159665922.1">
    <property type="nucleotide sequence ID" value="NZ_WUUS01000005.1"/>
</dbReference>
<evidence type="ECO:0000313" key="2">
    <source>
        <dbReference type="Proteomes" id="UP000437065"/>
    </source>
</evidence>
<sequence>MPTYTVLADANEAQFQNPQELVSIWGGVREDIERLGGELRASHALVGEYDFLLTFEVEDEEAALQIAIAIEGHGLDTETMRAVPIERMGELVEDL</sequence>
<dbReference type="AlphaFoldDB" id="A0A6B0T4N5"/>
<reference evidence="1 2" key="1">
    <citation type="submission" date="2019-12" db="EMBL/GenBank/DDBJ databases">
        <title>Isolation and characterization of three novel carbon monoxide-oxidizing members of Halobacteria from salione crusts and soils.</title>
        <authorList>
            <person name="Myers M.R."/>
            <person name="King G.M."/>
        </authorList>
    </citation>
    <scope>NUCLEOTIDE SEQUENCE [LARGE SCALE GENOMIC DNA]</scope>
    <source>
        <strain evidence="1 2">WSA2</strain>
    </source>
</reference>
<accession>A0A6B0T4N5</accession>
<dbReference type="InterPro" id="IPR014845">
    <property type="entry name" value="GYD/TTHA1554"/>
</dbReference>
<dbReference type="Pfam" id="PF08734">
    <property type="entry name" value="GYD"/>
    <property type="match status" value="1"/>
</dbReference>
<comment type="caution">
    <text evidence="1">The sequence shown here is derived from an EMBL/GenBank/DDBJ whole genome shotgun (WGS) entry which is preliminary data.</text>
</comment>
<evidence type="ECO:0000313" key="1">
    <source>
        <dbReference type="EMBL" id="MXR41459.1"/>
    </source>
</evidence>
<gene>
    <name evidence="1" type="ORF">GRX01_08930</name>
</gene>
<dbReference type="OrthoDB" id="35699at2157"/>
<dbReference type="EMBL" id="WUUS01000005">
    <property type="protein sequence ID" value="MXR41459.1"/>
    <property type="molecule type" value="Genomic_DNA"/>
</dbReference>
<dbReference type="Proteomes" id="UP000437065">
    <property type="component" value="Unassembled WGS sequence"/>
</dbReference>
<keyword evidence="2" id="KW-1185">Reference proteome</keyword>
<protein>
    <submittedName>
        <fullName evidence="1">GYD domain-containing protein</fullName>
    </submittedName>
</protein>
<organism evidence="1 2">
    <name type="scientific">Halobaculum saliterrae</name>
    <dbReference type="NCBI Taxonomy" id="2073113"/>
    <lineage>
        <taxon>Archaea</taxon>
        <taxon>Methanobacteriati</taxon>
        <taxon>Methanobacteriota</taxon>
        <taxon>Stenosarchaea group</taxon>
        <taxon>Halobacteria</taxon>
        <taxon>Halobacteriales</taxon>
        <taxon>Haloferacaceae</taxon>
        <taxon>Halobaculum</taxon>
    </lineage>
</organism>
<name>A0A6B0T4N5_9EURY</name>